<dbReference type="InterPro" id="IPR036691">
    <property type="entry name" value="Endo/exonu/phosph_ase_sf"/>
</dbReference>
<dbReference type="Pfam" id="PF03372">
    <property type="entry name" value="Exo_endo_phos"/>
    <property type="match status" value="1"/>
</dbReference>
<feature type="domain" description="Endonuclease/exonuclease/phosphatase" evidence="2">
    <location>
        <begin position="186"/>
        <end position="436"/>
    </location>
</feature>
<dbReference type="OrthoDB" id="1881450at2759"/>
<name>A0A5N6P1Q7_9ASTR</name>
<feature type="domain" description="Reverse transcriptase zinc-binding" evidence="3">
    <location>
        <begin position="505"/>
        <end position="573"/>
    </location>
</feature>
<feature type="compositionally biased region" description="Basic residues" evidence="1">
    <location>
        <begin position="21"/>
        <end position="31"/>
    </location>
</feature>
<dbReference type="AlphaFoldDB" id="A0A5N6P1Q7"/>
<evidence type="ECO:0000259" key="2">
    <source>
        <dbReference type="Pfam" id="PF03372"/>
    </source>
</evidence>
<evidence type="ECO:0000313" key="5">
    <source>
        <dbReference type="Proteomes" id="UP000326396"/>
    </source>
</evidence>
<sequence>MFNASFSIGLSGPMDPIPSSRLKKRPRRLRSPHSTSPNLEPILKHPNISTTPSPFSFPDLNNPLPSGSGVRIIQFQSSANQSLGGSPVSRNLDAQSSSIDMNIQVSHPAPSNVAVRVDQRLSDLDLQLEIDKTIEVGSCIVIELNDFRDQVGSLILGEETKMENDSDFRVNSFWGSPKFDFELVNATGRSGGLLCIWNPGMFKKTGVIKHRNYLIISGNCCSSGVVLNVVNVYAPNDPLVRRQVWNDLLQFRLRSSGLWIFMGDFNDVRSHDERLNSEFNALNAFFFNNFIESAYLALATKLKRIKFGIKDWIAIDRSITEGQLRVFSAQVDQLEDVAESRSLTQQELELRSWSFIPAKISIPGPWKQIYNISNDLPLYGVNLDACIKGILGCGTDVRFWLDTWLGSDPLCRQFPTLFALEVVKTCSVADRILWSNGDGNSWSFHWKRMPSTHGELNELQLLVNNFQSIHLLIRPDHWCWTLDGSGLFSVFSLKKEISTFGRPALEFKFFWNNWVPKEVCILSWRAEMDRLPTFENLAHRHVSLQSILCPICGCYNEWADHLFVACDLAQEVWDFVSHWCKIQHIYAFGCRDLVSIYKSIPGAFRWRKMVHAVVLVAMWSLWHARNNKLFHNKSTSILRIKDEIKTLGYLWIRARSRCTQLTWDDWDAFNLHSWGI</sequence>
<dbReference type="Pfam" id="PF13966">
    <property type="entry name" value="zf-RVT"/>
    <property type="match status" value="1"/>
</dbReference>
<accession>A0A5N6P1Q7</accession>
<evidence type="ECO:0000313" key="4">
    <source>
        <dbReference type="EMBL" id="KAD5803082.1"/>
    </source>
</evidence>
<proteinExistence type="predicted"/>
<dbReference type="InterPro" id="IPR026960">
    <property type="entry name" value="RVT-Znf"/>
</dbReference>
<dbReference type="Proteomes" id="UP000326396">
    <property type="component" value="Linkage Group LG15"/>
</dbReference>
<dbReference type="Gene3D" id="3.60.10.10">
    <property type="entry name" value="Endonuclease/exonuclease/phosphatase"/>
    <property type="match status" value="1"/>
</dbReference>
<evidence type="ECO:0000259" key="3">
    <source>
        <dbReference type="Pfam" id="PF13966"/>
    </source>
</evidence>
<gene>
    <name evidence="4" type="ORF">E3N88_14442</name>
</gene>
<dbReference type="InterPro" id="IPR005135">
    <property type="entry name" value="Endo/exonuclease/phosphatase"/>
</dbReference>
<dbReference type="PANTHER" id="PTHR36617">
    <property type="entry name" value="PROTEIN, PUTATIVE-RELATED"/>
    <property type="match status" value="1"/>
</dbReference>
<dbReference type="SUPFAM" id="SSF56219">
    <property type="entry name" value="DNase I-like"/>
    <property type="match status" value="1"/>
</dbReference>
<comment type="caution">
    <text evidence="4">The sequence shown here is derived from an EMBL/GenBank/DDBJ whole genome shotgun (WGS) entry which is preliminary data.</text>
</comment>
<keyword evidence="5" id="KW-1185">Reference proteome</keyword>
<protein>
    <submittedName>
        <fullName evidence="4">Uncharacterized protein</fullName>
    </submittedName>
</protein>
<organism evidence="4 5">
    <name type="scientific">Mikania micrantha</name>
    <name type="common">bitter vine</name>
    <dbReference type="NCBI Taxonomy" id="192012"/>
    <lineage>
        <taxon>Eukaryota</taxon>
        <taxon>Viridiplantae</taxon>
        <taxon>Streptophyta</taxon>
        <taxon>Embryophyta</taxon>
        <taxon>Tracheophyta</taxon>
        <taxon>Spermatophyta</taxon>
        <taxon>Magnoliopsida</taxon>
        <taxon>eudicotyledons</taxon>
        <taxon>Gunneridae</taxon>
        <taxon>Pentapetalae</taxon>
        <taxon>asterids</taxon>
        <taxon>campanulids</taxon>
        <taxon>Asterales</taxon>
        <taxon>Asteraceae</taxon>
        <taxon>Asteroideae</taxon>
        <taxon>Heliantheae alliance</taxon>
        <taxon>Eupatorieae</taxon>
        <taxon>Mikania</taxon>
    </lineage>
</organism>
<dbReference type="PANTHER" id="PTHR36617:SF16">
    <property type="entry name" value="OS04G0516500 PROTEIN"/>
    <property type="match status" value="1"/>
</dbReference>
<feature type="region of interest" description="Disordered" evidence="1">
    <location>
        <begin position="13"/>
        <end position="61"/>
    </location>
</feature>
<dbReference type="GO" id="GO:0003824">
    <property type="term" value="F:catalytic activity"/>
    <property type="evidence" value="ECO:0007669"/>
    <property type="project" value="InterPro"/>
</dbReference>
<dbReference type="EMBL" id="SZYD01000007">
    <property type="protein sequence ID" value="KAD5803082.1"/>
    <property type="molecule type" value="Genomic_DNA"/>
</dbReference>
<reference evidence="4 5" key="1">
    <citation type="submission" date="2019-05" db="EMBL/GenBank/DDBJ databases">
        <title>Mikania micrantha, genome provides insights into the molecular mechanism of rapid growth.</title>
        <authorList>
            <person name="Liu B."/>
        </authorList>
    </citation>
    <scope>NUCLEOTIDE SEQUENCE [LARGE SCALE GENOMIC DNA]</scope>
    <source>
        <strain evidence="4">NLD-2019</strain>
        <tissue evidence="4">Leaf</tissue>
    </source>
</reference>
<evidence type="ECO:0000256" key="1">
    <source>
        <dbReference type="SAM" id="MobiDB-lite"/>
    </source>
</evidence>